<dbReference type="OrthoDB" id="286123at2"/>
<reference evidence="1 2" key="1">
    <citation type="submission" date="2019-01" db="EMBL/GenBank/DDBJ databases">
        <title>Nocardioides guangzhouensis sp. nov., an actinobacterium isolated from soil.</title>
        <authorList>
            <person name="Fu Y."/>
            <person name="Cai Y."/>
            <person name="Lin Z."/>
            <person name="Chen P."/>
        </authorList>
    </citation>
    <scope>NUCLEOTIDE SEQUENCE [LARGE SCALE GENOMIC DNA]</scope>
    <source>
        <strain evidence="1 2">NBRC 105384</strain>
    </source>
</reference>
<evidence type="ECO:0008006" key="3">
    <source>
        <dbReference type="Google" id="ProtNLM"/>
    </source>
</evidence>
<dbReference type="EMBL" id="SDPU01000032">
    <property type="protein sequence ID" value="RYU10290.1"/>
    <property type="molecule type" value="Genomic_DNA"/>
</dbReference>
<proteinExistence type="predicted"/>
<keyword evidence="2" id="KW-1185">Reference proteome</keyword>
<name>A0A4Q5IW21_9ACTN</name>
<dbReference type="AlphaFoldDB" id="A0A4Q5IW21"/>
<accession>A0A4Q5IW21</accession>
<comment type="caution">
    <text evidence="1">The sequence shown here is derived from an EMBL/GenBank/DDBJ whole genome shotgun (WGS) entry which is preliminary data.</text>
</comment>
<sequence length="306" mass="34038">MTMPQVFDGLVREHVAPALKQRGLRKKGRATWWERRSSGGWVLLALRNDKWNSADEVQFWAEAVGWPPGTWELVGEILGVDPARQPYVAANAPIALDLRIPDAGAGPARPEDAWLLTAGVDPAAVAVEVTAWFDEALRRLRADVDDPDEAVRRLVDTDRARVWEHVHALATMQAAGPGHPRFVEVVERLTERWAADPRPITLRPFVERWRAEAGLPPVDLPTFWTPSMLPHTRERFATPQDAYRAGIGRDFHYADGTSSTEPPPGWLGAAPPAAPARRRRWLLARWSRRGGAEESGQSRHGTGAEP</sequence>
<organism evidence="1 2">
    <name type="scientific">Nocardioides iriomotensis</name>
    <dbReference type="NCBI Taxonomy" id="715784"/>
    <lineage>
        <taxon>Bacteria</taxon>
        <taxon>Bacillati</taxon>
        <taxon>Actinomycetota</taxon>
        <taxon>Actinomycetes</taxon>
        <taxon>Propionibacteriales</taxon>
        <taxon>Nocardioidaceae</taxon>
        <taxon>Nocardioides</taxon>
    </lineage>
</organism>
<protein>
    <recommendedName>
        <fullName evidence="3">DUF4304 domain-containing protein</fullName>
    </recommendedName>
</protein>
<dbReference type="RefSeq" id="WP_129988726.1">
    <property type="nucleotide sequence ID" value="NZ_SDPU01000032.1"/>
</dbReference>
<evidence type="ECO:0000313" key="1">
    <source>
        <dbReference type="EMBL" id="RYU10290.1"/>
    </source>
</evidence>
<dbReference type="Proteomes" id="UP000291189">
    <property type="component" value="Unassembled WGS sequence"/>
</dbReference>
<gene>
    <name evidence="1" type="ORF">ETU37_18080</name>
</gene>
<evidence type="ECO:0000313" key="2">
    <source>
        <dbReference type="Proteomes" id="UP000291189"/>
    </source>
</evidence>